<evidence type="ECO:0008006" key="5">
    <source>
        <dbReference type="Google" id="ProtNLM"/>
    </source>
</evidence>
<protein>
    <recommendedName>
        <fullName evidence="5">DUF5596 domain-containing protein</fullName>
    </recommendedName>
</protein>
<name>A0A1H4NUA3_9MICC</name>
<evidence type="ECO:0000313" key="3">
    <source>
        <dbReference type="EMBL" id="SEB98764.1"/>
    </source>
</evidence>
<organism evidence="3 4">
    <name type="scientific">Arthrobacter woluwensis</name>
    <dbReference type="NCBI Taxonomy" id="156980"/>
    <lineage>
        <taxon>Bacteria</taxon>
        <taxon>Bacillati</taxon>
        <taxon>Actinomycetota</taxon>
        <taxon>Actinomycetes</taxon>
        <taxon>Micrococcales</taxon>
        <taxon>Micrococcaceae</taxon>
        <taxon>Arthrobacter</taxon>
    </lineage>
</organism>
<reference evidence="3 4" key="1">
    <citation type="submission" date="2016-10" db="EMBL/GenBank/DDBJ databases">
        <authorList>
            <person name="de Groot N.N."/>
        </authorList>
    </citation>
    <scope>NUCLEOTIDE SEQUENCE [LARGE SCALE GENOMIC DNA]</scope>
    <source>
        <strain evidence="3 4">DSM 10495</strain>
    </source>
</reference>
<dbReference type="AlphaFoldDB" id="A0A1H4NUA3"/>
<keyword evidence="4" id="KW-1185">Reference proteome</keyword>
<evidence type="ECO:0000313" key="4">
    <source>
        <dbReference type="Proteomes" id="UP000182652"/>
    </source>
</evidence>
<evidence type="ECO:0000259" key="1">
    <source>
        <dbReference type="Pfam" id="PF18082"/>
    </source>
</evidence>
<feature type="domain" description="GNAT-like C-terminal" evidence="2">
    <location>
        <begin position="128"/>
        <end position="275"/>
    </location>
</feature>
<dbReference type="Pfam" id="PF18164">
    <property type="entry name" value="GNAT_C"/>
    <property type="match status" value="1"/>
</dbReference>
<dbReference type="STRING" id="156980.SAMN04489745_1777"/>
<dbReference type="RefSeq" id="WP_066210577.1">
    <property type="nucleotide sequence ID" value="NZ_FNSN01000003.1"/>
</dbReference>
<dbReference type="InterPro" id="IPR041644">
    <property type="entry name" value="GNAT_C"/>
</dbReference>
<dbReference type="InterPro" id="IPR041273">
    <property type="entry name" value="NAT_N"/>
</dbReference>
<feature type="domain" description="N-acyltransferase N-terminal" evidence="1">
    <location>
        <begin position="10"/>
        <end position="126"/>
    </location>
</feature>
<dbReference type="Pfam" id="PF18082">
    <property type="entry name" value="NAT_N"/>
    <property type="match status" value="1"/>
</dbReference>
<sequence>METTALEPAGLLTLLGVQDADRDAVLALLDGPPSEGAQTALGVLRERLGTFPGGYAPQSDVDEFGWLEAYARFTPELLSYWEGLGIPQDIVAATLADLGRHVDINRRVFGTFGFETFGWLSLHFAGNLFQLGRLQFHLLQHHEDADWAQPGEWILSVHIPEGGGLSPAAVDASFAQAVEFFARHFPDQPVRSAECISWLLDPELARRVPGSNMAAFAQRFTLDRTSASPTDAVYFTFRQRGLDGLDRLPRDSSLQRAVLEHIDDGGEWGLGHGHLTLPRG</sequence>
<dbReference type="Proteomes" id="UP000182652">
    <property type="component" value="Unassembled WGS sequence"/>
</dbReference>
<proteinExistence type="predicted"/>
<accession>A0A1H4NUA3</accession>
<gene>
    <name evidence="3" type="ORF">SAMN04489745_1777</name>
</gene>
<dbReference type="Gene3D" id="3.40.630.120">
    <property type="match status" value="1"/>
</dbReference>
<dbReference type="EMBL" id="FNSN01000003">
    <property type="protein sequence ID" value="SEB98764.1"/>
    <property type="molecule type" value="Genomic_DNA"/>
</dbReference>
<evidence type="ECO:0000259" key="2">
    <source>
        <dbReference type="Pfam" id="PF18164"/>
    </source>
</evidence>